<dbReference type="AlphaFoldDB" id="A0A0V1GSH3"/>
<dbReference type="Proteomes" id="UP000054805">
    <property type="component" value="Unassembled WGS sequence"/>
</dbReference>
<protein>
    <submittedName>
        <fullName evidence="1">Uncharacterized protein</fullName>
    </submittedName>
</protein>
<reference evidence="1 2" key="1">
    <citation type="submission" date="2015-01" db="EMBL/GenBank/DDBJ databases">
        <title>Evolution of Trichinella species and genotypes.</title>
        <authorList>
            <person name="Korhonen P.K."/>
            <person name="Edoardo P."/>
            <person name="Giuseppe L.R."/>
            <person name="Gasser R.B."/>
        </authorList>
    </citation>
    <scope>NUCLEOTIDE SEQUENCE [LARGE SCALE GENOMIC DNA]</scope>
    <source>
        <strain evidence="1">ISS588</strain>
    </source>
</reference>
<keyword evidence="2" id="KW-1185">Reference proteome</keyword>
<proteinExistence type="predicted"/>
<organism evidence="1 2">
    <name type="scientific">Trichinella pseudospiralis</name>
    <name type="common">Parasitic roundworm</name>
    <dbReference type="NCBI Taxonomy" id="6337"/>
    <lineage>
        <taxon>Eukaryota</taxon>
        <taxon>Metazoa</taxon>
        <taxon>Ecdysozoa</taxon>
        <taxon>Nematoda</taxon>
        <taxon>Enoplea</taxon>
        <taxon>Dorylaimia</taxon>
        <taxon>Trichinellida</taxon>
        <taxon>Trichinellidae</taxon>
        <taxon>Trichinella</taxon>
    </lineage>
</organism>
<sequence>MTDVSGLCLVPNCYRDMCLVYKPRKPSHAHLAITPPHPLKRVKYKIYGHRAKRCLKLPSGPANLCSVQDIRDRRILVFAVDSNIRLLAAMQTWDMDGIFKVVPQWYEQLFTIRSFVMGKLVPAVYCLCTGKNIGTFGFNKQSGSLHTALIPVVQGYFLKISEVSTTNTTNTCSMQPLSSLYCKLIRVIACLKQALG</sequence>
<comment type="caution">
    <text evidence="1">The sequence shown here is derived from an EMBL/GenBank/DDBJ whole genome shotgun (WGS) entry which is preliminary data.</text>
</comment>
<evidence type="ECO:0000313" key="1">
    <source>
        <dbReference type="EMBL" id="KRZ00931.1"/>
    </source>
</evidence>
<accession>A0A0V1GSH3</accession>
<evidence type="ECO:0000313" key="2">
    <source>
        <dbReference type="Proteomes" id="UP000054805"/>
    </source>
</evidence>
<feature type="non-terminal residue" evidence="1">
    <location>
        <position position="196"/>
    </location>
</feature>
<name>A0A0V1GSH3_TRIPS</name>
<dbReference type="EMBL" id="JYDS01000717">
    <property type="protein sequence ID" value="KRZ00931.1"/>
    <property type="molecule type" value="Genomic_DNA"/>
</dbReference>
<gene>
    <name evidence="1" type="ORF">T4B_11695</name>
</gene>